<accession>A0AAF0QJP6</accession>
<protein>
    <submittedName>
        <fullName evidence="1">Uncharacterized protein</fullName>
    </submittedName>
</protein>
<organism evidence="1 2">
    <name type="scientific">Solanum verrucosum</name>
    <dbReference type="NCBI Taxonomy" id="315347"/>
    <lineage>
        <taxon>Eukaryota</taxon>
        <taxon>Viridiplantae</taxon>
        <taxon>Streptophyta</taxon>
        <taxon>Embryophyta</taxon>
        <taxon>Tracheophyta</taxon>
        <taxon>Spermatophyta</taxon>
        <taxon>Magnoliopsida</taxon>
        <taxon>eudicotyledons</taxon>
        <taxon>Gunneridae</taxon>
        <taxon>Pentapetalae</taxon>
        <taxon>asterids</taxon>
        <taxon>lamiids</taxon>
        <taxon>Solanales</taxon>
        <taxon>Solanaceae</taxon>
        <taxon>Solanoideae</taxon>
        <taxon>Solaneae</taxon>
        <taxon>Solanum</taxon>
    </lineage>
</organism>
<name>A0AAF0QJP6_SOLVR</name>
<proteinExistence type="predicted"/>
<evidence type="ECO:0000313" key="2">
    <source>
        <dbReference type="Proteomes" id="UP001234989"/>
    </source>
</evidence>
<gene>
    <name evidence="1" type="ORF">MTR67_018434</name>
</gene>
<dbReference type="AlphaFoldDB" id="A0AAF0QJP6"/>
<dbReference type="EMBL" id="CP133615">
    <property type="protein sequence ID" value="WMV25049.1"/>
    <property type="molecule type" value="Genomic_DNA"/>
</dbReference>
<keyword evidence="2" id="KW-1185">Reference proteome</keyword>
<dbReference type="Proteomes" id="UP001234989">
    <property type="component" value="Chromosome 4"/>
</dbReference>
<sequence length="37" mass="4255">MHLQQNYSSFQSPKKMLLATFHCHSLHQQLQKAANAS</sequence>
<evidence type="ECO:0000313" key="1">
    <source>
        <dbReference type="EMBL" id="WMV25049.1"/>
    </source>
</evidence>
<reference evidence="1" key="1">
    <citation type="submission" date="2023-08" db="EMBL/GenBank/DDBJ databases">
        <title>A de novo genome assembly of Solanum verrucosum Schlechtendal, a Mexican diploid species geographically isolated from the other diploid A-genome species in potato relatives.</title>
        <authorList>
            <person name="Hosaka K."/>
        </authorList>
    </citation>
    <scope>NUCLEOTIDE SEQUENCE</scope>
    <source>
        <tissue evidence="1">Young leaves</tissue>
    </source>
</reference>